<dbReference type="Gene3D" id="3.30.428.10">
    <property type="entry name" value="HIT-like"/>
    <property type="match status" value="1"/>
</dbReference>
<proteinExistence type="predicted"/>
<evidence type="ECO:0000256" key="1">
    <source>
        <dbReference type="PROSITE-ProRule" id="PRU00464"/>
    </source>
</evidence>
<evidence type="ECO:0000256" key="2">
    <source>
        <dbReference type="SAM" id="SignalP"/>
    </source>
</evidence>
<feature type="short sequence motif" description="Histidine triad motif" evidence="1">
    <location>
        <begin position="409"/>
        <end position="413"/>
    </location>
</feature>
<dbReference type="PROSITE" id="PS51084">
    <property type="entry name" value="HIT_2"/>
    <property type="match status" value="1"/>
</dbReference>
<dbReference type="Gene3D" id="3.40.50.1820">
    <property type="entry name" value="alpha/beta hydrolase"/>
    <property type="match status" value="1"/>
</dbReference>
<dbReference type="InterPro" id="IPR011146">
    <property type="entry name" value="HIT-like"/>
</dbReference>
<keyword evidence="2" id="KW-0732">Signal</keyword>
<dbReference type="PANTHER" id="PTHR46648:SF1">
    <property type="entry name" value="ADENOSINE 5'-MONOPHOSPHORAMIDASE HNT1"/>
    <property type="match status" value="1"/>
</dbReference>
<sequence>MHRLAAALTALLLAFASPALAELKAPPTPRAVVADPPRDNAHPAGLDAFQIDVQGAKINGLIYLAAGDKPHPTMLFLHGFPGNETNIDLMQAVRRAGWNVLKINYRGSWGSGGAFSFAHARTDAEAAVDFLTAPANIAKYRIDPRRIVVAGHSMGGFMAASASAARSSAVAGTVLIDAWNIGADPRFTTLDPKVLAEEMRPDTAPLAGTSPEALIAEVGRDRAKLDLVALSRTIAERPVLMIGAERGIGQMTTALAKAARDAHPNTVVEAQYPTDHSFSDSRIALESEVLRWLARFDPTITPAGARIPLTAAYDETNPFAKILRGELPAYKVYEDADVLAFMDRAPMEPGHVLVISKTSKARTILEMDPKDLAKVMAVVQRVGRAEVEALGLEGFMIIQNNGVGQSVPHLHVHVIPRIAGKPAYLAENAPADPKDLEAMAARIKAAMK</sequence>
<reference evidence="4 5" key="1">
    <citation type="journal article" date="2015" name="Biotechnol. Bioeng.">
        <title>Genome sequence and phenotypic characterization of Caulobacter segnis.</title>
        <authorList>
            <person name="Patel S."/>
            <person name="Fletcher B."/>
            <person name="Scott D.C."/>
            <person name="Ely B."/>
        </authorList>
    </citation>
    <scope>NUCLEOTIDE SEQUENCE [LARGE SCALE GENOMIC DNA]</scope>
    <source>
        <strain evidence="4 5">TK0059</strain>
    </source>
</reference>
<dbReference type="InterPro" id="IPR039384">
    <property type="entry name" value="HINT"/>
</dbReference>
<dbReference type="SUPFAM" id="SSF53474">
    <property type="entry name" value="alpha/beta-Hydrolases"/>
    <property type="match status" value="1"/>
</dbReference>
<name>A0ABN5J3T1_9CAUL</name>
<dbReference type="Proteomes" id="UP000240527">
    <property type="component" value="Chromosome"/>
</dbReference>
<dbReference type="EMBL" id="CP027850">
    <property type="protein sequence ID" value="AVQ04304.1"/>
    <property type="molecule type" value="Genomic_DNA"/>
</dbReference>
<feature type="domain" description="HIT" evidence="3">
    <location>
        <begin position="318"/>
        <end position="424"/>
    </location>
</feature>
<accession>A0ABN5J3T1</accession>
<evidence type="ECO:0000313" key="5">
    <source>
        <dbReference type="Proteomes" id="UP000240527"/>
    </source>
</evidence>
<dbReference type="SUPFAM" id="SSF54197">
    <property type="entry name" value="HIT-like"/>
    <property type="match status" value="1"/>
</dbReference>
<dbReference type="InterPro" id="IPR029058">
    <property type="entry name" value="AB_hydrolase_fold"/>
</dbReference>
<dbReference type="InterPro" id="IPR036265">
    <property type="entry name" value="HIT-like_sf"/>
</dbReference>
<evidence type="ECO:0000313" key="4">
    <source>
        <dbReference type="EMBL" id="AVQ04304.1"/>
    </source>
</evidence>
<gene>
    <name evidence="4" type="ORF">B7G68_03755</name>
</gene>
<protein>
    <submittedName>
        <fullName evidence="4">HIT domain-containing protein</fullName>
    </submittedName>
</protein>
<feature type="signal peptide" evidence="2">
    <location>
        <begin position="1"/>
        <end position="21"/>
    </location>
</feature>
<dbReference type="PANTHER" id="PTHR46648">
    <property type="entry name" value="HIT FAMILY PROTEIN 1"/>
    <property type="match status" value="1"/>
</dbReference>
<dbReference type="CDD" id="cd01277">
    <property type="entry name" value="HINT_subgroup"/>
    <property type="match status" value="1"/>
</dbReference>
<organism evidence="4 5">
    <name type="scientific">Caulobacter segnis</name>
    <dbReference type="NCBI Taxonomy" id="88688"/>
    <lineage>
        <taxon>Bacteria</taxon>
        <taxon>Pseudomonadati</taxon>
        <taxon>Pseudomonadota</taxon>
        <taxon>Alphaproteobacteria</taxon>
        <taxon>Caulobacterales</taxon>
        <taxon>Caulobacteraceae</taxon>
        <taxon>Caulobacter</taxon>
    </lineage>
</organism>
<dbReference type="Pfam" id="PF01230">
    <property type="entry name" value="HIT"/>
    <property type="match status" value="1"/>
</dbReference>
<dbReference type="RefSeq" id="WP_013077911.1">
    <property type="nucleotide sequence ID" value="NZ_CP027850.1"/>
</dbReference>
<dbReference type="InterPro" id="IPR000073">
    <property type="entry name" value="AB_hydrolase_1"/>
</dbReference>
<dbReference type="InterPro" id="IPR001310">
    <property type="entry name" value="Histidine_triad_HIT"/>
</dbReference>
<dbReference type="Pfam" id="PF00561">
    <property type="entry name" value="Abhydrolase_1"/>
    <property type="match status" value="1"/>
</dbReference>
<keyword evidence="5" id="KW-1185">Reference proteome</keyword>
<feature type="chain" id="PRO_5046808838" evidence="2">
    <location>
        <begin position="22"/>
        <end position="448"/>
    </location>
</feature>
<evidence type="ECO:0000259" key="3">
    <source>
        <dbReference type="PROSITE" id="PS51084"/>
    </source>
</evidence>
<dbReference type="PRINTS" id="PR00332">
    <property type="entry name" value="HISTRIAD"/>
</dbReference>